<accession>A0A6A6DUW6</accession>
<name>A0A6A6DUW6_9PEZI</name>
<protein>
    <submittedName>
        <fullName evidence="1">Uncharacterized protein</fullName>
    </submittedName>
</protein>
<dbReference type="Proteomes" id="UP000800200">
    <property type="component" value="Unassembled WGS sequence"/>
</dbReference>
<evidence type="ECO:0000313" key="2">
    <source>
        <dbReference type="Proteomes" id="UP000800200"/>
    </source>
</evidence>
<dbReference type="EMBL" id="ML994643">
    <property type="protein sequence ID" value="KAF2183374.1"/>
    <property type="molecule type" value="Genomic_DNA"/>
</dbReference>
<keyword evidence="2" id="KW-1185">Reference proteome</keyword>
<sequence>MHNSTPFFEVVCGLKPSSLRKSSLSSTRSTLARCGRNVDFASASASNTRSASPKLFSMFEIGSTRSISLRLSGNILKAGWTISSPIRTAVSPEKRSNFENCASECMGDISSDHGSWFKKN</sequence>
<dbReference type="AlphaFoldDB" id="A0A6A6DUW6"/>
<organism evidence="1 2">
    <name type="scientific">Zopfia rhizophila CBS 207.26</name>
    <dbReference type="NCBI Taxonomy" id="1314779"/>
    <lineage>
        <taxon>Eukaryota</taxon>
        <taxon>Fungi</taxon>
        <taxon>Dikarya</taxon>
        <taxon>Ascomycota</taxon>
        <taxon>Pezizomycotina</taxon>
        <taxon>Dothideomycetes</taxon>
        <taxon>Dothideomycetes incertae sedis</taxon>
        <taxon>Zopfiaceae</taxon>
        <taxon>Zopfia</taxon>
    </lineage>
</organism>
<proteinExistence type="predicted"/>
<gene>
    <name evidence="1" type="ORF">K469DRAFT_211030</name>
</gene>
<reference evidence="1" key="1">
    <citation type="journal article" date="2020" name="Stud. Mycol.">
        <title>101 Dothideomycetes genomes: a test case for predicting lifestyles and emergence of pathogens.</title>
        <authorList>
            <person name="Haridas S."/>
            <person name="Albert R."/>
            <person name="Binder M."/>
            <person name="Bloem J."/>
            <person name="Labutti K."/>
            <person name="Salamov A."/>
            <person name="Andreopoulos B."/>
            <person name="Baker S."/>
            <person name="Barry K."/>
            <person name="Bills G."/>
            <person name="Bluhm B."/>
            <person name="Cannon C."/>
            <person name="Castanera R."/>
            <person name="Culley D."/>
            <person name="Daum C."/>
            <person name="Ezra D."/>
            <person name="Gonzalez J."/>
            <person name="Henrissat B."/>
            <person name="Kuo A."/>
            <person name="Liang C."/>
            <person name="Lipzen A."/>
            <person name="Lutzoni F."/>
            <person name="Magnuson J."/>
            <person name="Mondo S."/>
            <person name="Nolan M."/>
            <person name="Ohm R."/>
            <person name="Pangilinan J."/>
            <person name="Park H.-J."/>
            <person name="Ramirez L."/>
            <person name="Alfaro M."/>
            <person name="Sun H."/>
            <person name="Tritt A."/>
            <person name="Yoshinaga Y."/>
            <person name="Zwiers L.-H."/>
            <person name="Turgeon B."/>
            <person name="Goodwin S."/>
            <person name="Spatafora J."/>
            <person name="Crous P."/>
            <person name="Grigoriev I."/>
        </authorList>
    </citation>
    <scope>NUCLEOTIDE SEQUENCE</scope>
    <source>
        <strain evidence="1">CBS 207.26</strain>
    </source>
</reference>
<evidence type="ECO:0000313" key="1">
    <source>
        <dbReference type="EMBL" id="KAF2183374.1"/>
    </source>
</evidence>